<keyword evidence="2" id="KW-1185">Reference proteome</keyword>
<organism evidence="1 2">
    <name type="scientific">Mongoliibacter ruber</name>
    <dbReference type="NCBI Taxonomy" id="1750599"/>
    <lineage>
        <taxon>Bacteria</taxon>
        <taxon>Pseudomonadati</taxon>
        <taxon>Bacteroidota</taxon>
        <taxon>Cytophagia</taxon>
        <taxon>Cytophagales</taxon>
        <taxon>Cyclobacteriaceae</taxon>
        <taxon>Mongoliibacter</taxon>
    </lineage>
</organism>
<dbReference type="Proteomes" id="UP000238157">
    <property type="component" value="Unassembled WGS sequence"/>
</dbReference>
<dbReference type="PROSITE" id="PS51257">
    <property type="entry name" value="PROKAR_LIPOPROTEIN"/>
    <property type="match status" value="1"/>
</dbReference>
<reference evidence="1 2" key="1">
    <citation type="submission" date="2018-03" db="EMBL/GenBank/DDBJ databases">
        <title>Genomic Encyclopedia of Archaeal and Bacterial Type Strains, Phase II (KMG-II): from individual species to whole genera.</title>
        <authorList>
            <person name="Goeker M."/>
        </authorList>
    </citation>
    <scope>NUCLEOTIDE SEQUENCE [LARGE SCALE GENOMIC DNA]</scope>
    <source>
        <strain evidence="1 2">DSM 27929</strain>
    </source>
</reference>
<accession>A0A2T0WT33</accession>
<dbReference type="AlphaFoldDB" id="A0A2T0WT33"/>
<dbReference type="RefSeq" id="WP_106132529.1">
    <property type="nucleotide sequence ID" value="NZ_PVTR01000002.1"/>
</dbReference>
<evidence type="ECO:0000313" key="1">
    <source>
        <dbReference type="EMBL" id="PRY89849.1"/>
    </source>
</evidence>
<gene>
    <name evidence="1" type="ORF">CLW00_102325</name>
</gene>
<name>A0A2T0WT33_9BACT</name>
<evidence type="ECO:0000313" key="2">
    <source>
        <dbReference type="Proteomes" id="UP000238157"/>
    </source>
</evidence>
<sequence>MRIILSIIAVLSILTFTSCKKTQQKYNVENFYSQSEQDTIMANIITHIYKVPRGADPKRKHDLEYRSLYVSQIPEFEFVYFHIEPEDSLHFFYLIRPARNEKGHKRGVLGKFKVDENLKLVDFEETAVTPMMAKEEILEKGEFLWEDLMYYKNVDRYYLNKQFVEFPDERTRYDKSKHEWTYEKLNEL</sequence>
<proteinExistence type="predicted"/>
<evidence type="ECO:0008006" key="3">
    <source>
        <dbReference type="Google" id="ProtNLM"/>
    </source>
</evidence>
<protein>
    <recommendedName>
        <fullName evidence="3">Lipoprotein</fullName>
    </recommendedName>
</protein>
<comment type="caution">
    <text evidence="1">The sequence shown here is derived from an EMBL/GenBank/DDBJ whole genome shotgun (WGS) entry which is preliminary data.</text>
</comment>
<dbReference type="EMBL" id="PVTR01000002">
    <property type="protein sequence ID" value="PRY89849.1"/>
    <property type="molecule type" value="Genomic_DNA"/>
</dbReference>
<dbReference type="OrthoDB" id="1347074at2"/>